<protein>
    <submittedName>
        <fullName evidence="3">Membrane-associated PAP2 superfamily phosphatase</fullName>
    </submittedName>
</protein>
<dbReference type="Pfam" id="PF01569">
    <property type="entry name" value="PAP2"/>
    <property type="match status" value="1"/>
</dbReference>
<feature type="domain" description="Phosphatidic acid phosphatase type 2/haloperoxidase" evidence="2">
    <location>
        <begin position="89"/>
        <end position="218"/>
    </location>
</feature>
<organism evidence="3 4">
    <name type="scientific">Melaminivora alkalimesophila</name>
    <dbReference type="NCBI Taxonomy" id="1165852"/>
    <lineage>
        <taxon>Bacteria</taxon>
        <taxon>Pseudomonadati</taxon>
        <taxon>Pseudomonadota</taxon>
        <taxon>Betaproteobacteria</taxon>
        <taxon>Burkholderiales</taxon>
        <taxon>Comamonadaceae</taxon>
        <taxon>Melaminivora</taxon>
    </lineage>
</organism>
<comment type="caution">
    <text evidence="3">The sequence shown here is derived from an EMBL/GenBank/DDBJ whole genome shotgun (WGS) entry which is preliminary data.</text>
</comment>
<evidence type="ECO:0000313" key="3">
    <source>
        <dbReference type="EMBL" id="PWW49086.1"/>
    </source>
</evidence>
<accession>A0A317RJ14</accession>
<feature type="transmembrane region" description="Helical" evidence="1">
    <location>
        <begin position="142"/>
        <end position="160"/>
    </location>
</feature>
<feature type="transmembrane region" description="Helical" evidence="1">
    <location>
        <begin position="85"/>
        <end position="104"/>
    </location>
</feature>
<dbReference type="CDD" id="cd03396">
    <property type="entry name" value="PAP2_like_6"/>
    <property type="match status" value="1"/>
</dbReference>
<feature type="transmembrane region" description="Helical" evidence="1">
    <location>
        <begin position="191"/>
        <end position="211"/>
    </location>
</feature>
<dbReference type="SUPFAM" id="SSF48317">
    <property type="entry name" value="Acid phosphatase/Vanadium-dependent haloperoxidase"/>
    <property type="match status" value="1"/>
</dbReference>
<dbReference type="AlphaFoldDB" id="A0A317RJ14"/>
<keyword evidence="1" id="KW-0812">Transmembrane</keyword>
<sequence length="232" mass="25405">MLPSSRRRVALTLLLLVPILLWDVSGGDLPLARLFGTAQGFAWRHDPTFGFLLHAVPRALSTACVLALVWGVWRPWGPLRTLPAADRGQLVLSIVLAMLAVQALKRLAATSCPWDLAEFGGVAVYVSHWDWGVWDQGPGHCFPAGHASAAFGFVAGWWVLRRKLPRLALPWLCAALISGVVLGWAQQVRGAHYLSHTLWTGWICWSVGLLVEEAVQARRRLRAAGVTNLNGT</sequence>
<dbReference type="Proteomes" id="UP000246483">
    <property type="component" value="Unassembled WGS sequence"/>
</dbReference>
<dbReference type="EMBL" id="QGUB01000001">
    <property type="protein sequence ID" value="PWW49086.1"/>
    <property type="molecule type" value="Genomic_DNA"/>
</dbReference>
<proteinExistence type="predicted"/>
<feature type="transmembrane region" description="Helical" evidence="1">
    <location>
        <begin position="50"/>
        <end position="73"/>
    </location>
</feature>
<dbReference type="InterPro" id="IPR000326">
    <property type="entry name" value="PAP2/HPO"/>
</dbReference>
<gene>
    <name evidence="3" type="ORF">DFR36_101610</name>
</gene>
<dbReference type="RefSeq" id="WP_019374372.1">
    <property type="nucleotide sequence ID" value="NZ_ALEE01000517.1"/>
</dbReference>
<dbReference type="OrthoDB" id="7348799at2"/>
<keyword evidence="1" id="KW-0472">Membrane</keyword>
<evidence type="ECO:0000256" key="1">
    <source>
        <dbReference type="SAM" id="Phobius"/>
    </source>
</evidence>
<dbReference type="InterPro" id="IPR036938">
    <property type="entry name" value="PAP2/HPO_sf"/>
</dbReference>
<name>A0A317RJ14_9BURK</name>
<reference evidence="3 4" key="1">
    <citation type="submission" date="2018-05" db="EMBL/GenBank/DDBJ databases">
        <title>Genomic Encyclopedia of Type Strains, Phase IV (KMG-IV): sequencing the most valuable type-strain genomes for metagenomic binning, comparative biology and taxonomic classification.</title>
        <authorList>
            <person name="Goeker M."/>
        </authorList>
    </citation>
    <scope>NUCLEOTIDE SEQUENCE [LARGE SCALE GENOMIC DNA]</scope>
    <source>
        <strain evidence="3 4">DSM 26006</strain>
    </source>
</reference>
<keyword evidence="1" id="KW-1133">Transmembrane helix</keyword>
<evidence type="ECO:0000259" key="2">
    <source>
        <dbReference type="Pfam" id="PF01569"/>
    </source>
</evidence>
<evidence type="ECO:0000313" key="4">
    <source>
        <dbReference type="Proteomes" id="UP000246483"/>
    </source>
</evidence>
<feature type="transmembrane region" description="Helical" evidence="1">
    <location>
        <begin position="167"/>
        <end position="185"/>
    </location>
</feature>
<keyword evidence="4" id="KW-1185">Reference proteome</keyword>